<gene>
    <name evidence="1" type="ORF">M422DRAFT_48933</name>
</gene>
<evidence type="ECO:0000313" key="1">
    <source>
        <dbReference type="EMBL" id="KIJ40915.1"/>
    </source>
</evidence>
<evidence type="ECO:0000313" key="2">
    <source>
        <dbReference type="Proteomes" id="UP000054279"/>
    </source>
</evidence>
<dbReference type="AlphaFoldDB" id="A0A0C9VRK2"/>
<organism evidence="1 2">
    <name type="scientific">Sphaerobolus stellatus (strain SS14)</name>
    <dbReference type="NCBI Taxonomy" id="990650"/>
    <lineage>
        <taxon>Eukaryota</taxon>
        <taxon>Fungi</taxon>
        <taxon>Dikarya</taxon>
        <taxon>Basidiomycota</taxon>
        <taxon>Agaricomycotina</taxon>
        <taxon>Agaricomycetes</taxon>
        <taxon>Phallomycetidae</taxon>
        <taxon>Geastrales</taxon>
        <taxon>Sphaerobolaceae</taxon>
        <taxon>Sphaerobolus</taxon>
    </lineage>
</organism>
<dbReference type="EMBL" id="KN837140">
    <property type="protein sequence ID" value="KIJ40915.1"/>
    <property type="molecule type" value="Genomic_DNA"/>
</dbReference>
<accession>A0A0C9VRK2</accession>
<sequence>MTHWLTTDYASVVFAGFVVLSAVYSAVVAAPAHIAEKGTESDNGTESSLYMRAVEQVIFGKTLNLGLDLTSDRTILSNLHQFRNSRMGRLDCLEEGSEVHTQVIPLHRERITDETFMDAH</sequence>
<proteinExistence type="predicted"/>
<name>A0A0C9VRK2_SPHS4</name>
<reference evidence="1 2" key="1">
    <citation type="submission" date="2014-06" db="EMBL/GenBank/DDBJ databases">
        <title>Evolutionary Origins and Diversification of the Mycorrhizal Mutualists.</title>
        <authorList>
            <consortium name="DOE Joint Genome Institute"/>
            <consortium name="Mycorrhizal Genomics Consortium"/>
            <person name="Kohler A."/>
            <person name="Kuo A."/>
            <person name="Nagy L.G."/>
            <person name="Floudas D."/>
            <person name="Copeland A."/>
            <person name="Barry K.W."/>
            <person name="Cichocki N."/>
            <person name="Veneault-Fourrey C."/>
            <person name="LaButti K."/>
            <person name="Lindquist E.A."/>
            <person name="Lipzen A."/>
            <person name="Lundell T."/>
            <person name="Morin E."/>
            <person name="Murat C."/>
            <person name="Riley R."/>
            <person name="Ohm R."/>
            <person name="Sun H."/>
            <person name="Tunlid A."/>
            <person name="Henrissat B."/>
            <person name="Grigoriev I.V."/>
            <person name="Hibbett D.S."/>
            <person name="Martin F."/>
        </authorList>
    </citation>
    <scope>NUCLEOTIDE SEQUENCE [LARGE SCALE GENOMIC DNA]</scope>
    <source>
        <strain evidence="1 2">SS14</strain>
    </source>
</reference>
<dbReference type="Proteomes" id="UP000054279">
    <property type="component" value="Unassembled WGS sequence"/>
</dbReference>
<protein>
    <submittedName>
        <fullName evidence="1">Uncharacterized protein</fullName>
    </submittedName>
</protein>
<keyword evidence="2" id="KW-1185">Reference proteome</keyword>
<dbReference type="HOGENOM" id="CLU_2051170_0_0_1"/>